<proteinExistence type="predicted"/>
<accession>A0ACB9NCG9</accession>
<sequence length="85" mass="9291">MAMDSLLPISFLLFTFFSVNFVSSNASELSYKDHCASMVSESTPIGIMNDDGFPFGQYHSGYYTGAIMTVRIMGNNVLTAKDSSL</sequence>
<comment type="caution">
    <text evidence="1">The sequence shown here is derived from an EMBL/GenBank/DDBJ whole genome shotgun (WGS) entry which is preliminary data.</text>
</comment>
<gene>
    <name evidence="1" type="ORF">L6164_018450</name>
</gene>
<keyword evidence="2" id="KW-1185">Reference proteome</keyword>
<evidence type="ECO:0000313" key="2">
    <source>
        <dbReference type="Proteomes" id="UP000828941"/>
    </source>
</evidence>
<dbReference type="EMBL" id="CM039432">
    <property type="protein sequence ID" value="KAI4333671.1"/>
    <property type="molecule type" value="Genomic_DNA"/>
</dbReference>
<name>A0ACB9NCG9_BAUVA</name>
<reference evidence="1 2" key="1">
    <citation type="journal article" date="2022" name="DNA Res.">
        <title>Chromosomal-level genome assembly of the orchid tree Bauhinia variegata (Leguminosae; Cercidoideae) supports the allotetraploid origin hypothesis of Bauhinia.</title>
        <authorList>
            <person name="Zhong Y."/>
            <person name="Chen Y."/>
            <person name="Zheng D."/>
            <person name="Pang J."/>
            <person name="Liu Y."/>
            <person name="Luo S."/>
            <person name="Meng S."/>
            <person name="Qian L."/>
            <person name="Wei D."/>
            <person name="Dai S."/>
            <person name="Zhou R."/>
        </authorList>
    </citation>
    <scope>NUCLEOTIDE SEQUENCE [LARGE SCALE GENOMIC DNA]</scope>
    <source>
        <strain evidence="1">BV-YZ2020</strain>
    </source>
</reference>
<dbReference type="Proteomes" id="UP000828941">
    <property type="component" value="Chromosome 7"/>
</dbReference>
<evidence type="ECO:0000313" key="1">
    <source>
        <dbReference type="EMBL" id="KAI4333671.1"/>
    </source>
</evidence>
<organism evidence="1 2">
    <name type="scientific">Bauhinia variegata</name>
    <name type="common">Purple orchid tree</name>
    <name type="synonym">Phanera variegata</name>
    <dbReference type="NCBI Taxonomy" id="167791"/>
    <lineage>
        <taxon>Eukaryota</taxon>
        <taxon>Viridiplantae</taxon>
        <taxon>Streptophyta</taxon>
        <taxon>Embryophyta</taxon>
        <taxon>Tracheophyta</taxon>
        <taxon>Spermatophyta</taxon>
        <taxon>Magnoliopsida</taxon>
        <taxon>eudicotyledons</taxon>
        <taxon>Gunneridae</taxon>
        <taxon>Pentapetalae</taxon>
        <taxon>rosids</taxon>
        <taxon>fabids</taxon>
        <taxon>Fabales</taxon>
        <taxon>Fabaceae</taxon>
        <taxon>Cercidoideae</taxon>
        <taxon>Cercideae</taxon>
        <taxon>Bauhiniinae</taxon>
        <taxon>Bauhinia</taxon>
    </lineage>
</organism>
<protein>
    <submittedName>
        <fullName evidence="1">Uncharacterized protein</fullName>
    </submittedName>
</protein>